<evidence type="ECO:0000259" key="6">
    <source>
        <dbReference type="SMART" id="SM00775"/>
    </source>
</evidence>
<comment type="similarity">
    <text evidence="2">Belongs to the lipin family.</text>
</comment>
<comment type="cofactor">
    <cofactor evidence="1">
        <name>Mg(2+)</name>
        <dbReference type="ChEBI" id="CHEBI:18420"/>
    </cofactor>
</comment>
<feature type="compositionally biased region" description="Basic and acidic residues" evidence="5">
    <location>
        <begin position="963"/>
        <end position="972"/>
    </location>
</feature>
<reference evidence="7" key="1">
    <citation type="submission" date="2020-01" db="EMBL/GenBank/DDBJ databases">
        <title>Genome sequence of Kobresia littledalei, the first chromosome-level genome in the family Cyperaceae.</title>
        <authorList>
            <person name="Qu G."/>
        </authorList>
    </citation>
    <scope>NUCLEOTIDE SEQUENCE</scope>
    <source>
        <strain evidence="7">C.B.Clarke</strain>
        <tissue evidence="7">Leaf</tissue>
    </source>
</reference>
<dbReference type="GO" id="GO:0008195">
    <property type="term" value="F:phosphatidate phosphatase activity"/>
    <property type="evidence" value="ECO:0007669"/>
    <property type="project" value="UniProtKB-EC"/>
</dbReference>
<evidence type="ECO:0000313" key="8">
    <source>
        <dbReference type="Proteomes" id="UP000623129"/>
    </source>
</evidence>
<dbReference type="SMART" id="SM00775">
    <property type="entry name" value="LNS2"/>
    <property type="match status" value="1"/>
</dbReference>
<dbReference type="InterPro" id="IPR026058">
    <property type="entry name" value="LIPIN"/>
</dbReference>
<feature type="compositionally biased region" description="Acidic residues" evidence="5">
    <location>
        <begin position="894"/>
        <end position="907"/>
    </location>
</feature>
<dbReference type="PANTHER" id="PTHR12181:SF12">
    <property type="entry name" value="PHOSPHATIDATE PHOSPHATASE"/>
    <property type="match status" value="1"/>
</dbReference>
<keyword evidence="8" id="KW-1185">Reference proteome</keyword>
<comment type="caution">
    <text evidence="7">The sequence shown here is derived from an EMBL/GenBank/DDBJ whole genome shotgun (WGS) entry which is preliminary data.</text>
</comment>
<dbReference type="InterPro" id="IPR007651">
    <property type="entry name" value="Lipin_N"/>
</dbReference>
<gene>
    <name evidence="7" type="ORF">FCM35_KLT18644</name>
</gene>
<dbReference type="Pfam" id="PF04571">
    <property type="entry name" value="Lipin_N"/>
    <property type="match status" value="1"/>
</dbReference>
<dbReference type="InterPro" id="IPR036412">
    <property type="entry name" value="HAD-like_sf"/>
</dbReference>
<sequence>MALEKLGTYFTLVSGPFHPFGGAVDIVVVQQPDGTFKSSPWYVRFGKFQGVLKSREKIVNISVNGEEAGFHMYLDHKGEAFFLHDVDTNGEGEESGVDFAVSPVSSGDEREDKMEKIEKFQLHEIHTLNTQGSENCQVNKDQNVEIAEKSDKDENGQFNTGQIVEKDVEGGESIQVNDSQIVKRTGSRRVTILQHMFGRRSSKEKSTACVERGNSLERAEMAADLLEMKWSTNLSMRDRKGLESNSGNLEGLGENLVTGEPVNVTGVEEEVKVQSTEAGSTGLDLHDSTLAESEEVDVTVVELGCGNVGNQEENLAKPDETVNIRVVEEGVKVQPTGAGIADLDCHESLLAESEKVGFRVVEPDSGNLEGQDENLTKNGGSANLRVVKEVVEVELTEASGAGPDLPQSKVAEKEEASLNVVDEGVKVQPTDAGNADLNCHESLLAESENVVFRVVESDSGNLEGQDENLAKNGGSANLRVVKEVVEVQLTEASGADLDLPQSTVAEKEVVSLSGVISDSCTLGVQDENLFKAAESVNAKVTEQAVEVPSSEAGNACLDLHDSLATVSGESDAIVGSGTVHAPSSRDSTLYEVHGKEIDADSSNLSGEDQNLVGTSLKETVGVSQHVRIEEEIAGVSNTNLDLHERSLTATEENAHVFPDCTDAISVHVEKEDAVENGTGEINQVVAIYSLELYKQEHYDNPGKNVLQGHVSEVNPRLVTVNSDSIDLLEPYSTTISIEKPSDVSLDKVLEVSSGDVLPETMDLALDEQQRNENFRVLKLEITDLPVESFNSELSSHTAAFDKSGDNINQYLLSEGSICKTQQRVSLLTNELESTSLLASPNSNGLKDENSTYGVSVPVNSEELQFGLSDDERETDSECKIEITNVATVSTNENETPENEIEEADASDSESCSETNPIYIPGTNNTRHESMARSLPTIQFDKIEQIERLSCSLETGEVMKENDSFSTVLKEDSQSSSNPSHSKSETGTVHDGTVLDVPAEKSATVISPLIELSLCKHMLSVGMGEEAARQAFDSQKVTLEKFHELGPPNIIKNDKLVIRIGGHYFPYEAAAPAVLGMVSFGEIAKELLNLKGMIRVDQVDPTKSIVRAGGSWRLWPFGSKRSTTISTYNVMGEGLDSNFEECEGANGKSGRKKARSLIPTSEEIASLHLKEGRNVVTFTFSTAMLGKQQVDARIFLWKWNDRVVISDVDGTITRSDVLGQFMPLVGVDWSQTGVAHLFSAIKDNGYQLLFLSARAISQANLTRQFLCRLKQNGKALPDGPVVISPDGLFPSLYREVIRRAPHEFKISCLEAIKALFPADSNPFYAGFGNRDTDEISYLKVGIPMGKIFIINPKGEVAVHRRVDTKSYSSLHALVNGMFPPYSSLEQEGFNDINFWRMPLPEYDL</sequence>
<dbReference type="Pfam" id="PF16876">
    <property type="entry name" value="Lipin_mid"/>
    <property type="match status" value="1"/>
</dbReference>
<proteinExistence type="inferred from homology"/>
<dbReference type="InterPro" id="IPR013209">
    <property type="entry name" value="LNS2"/>
</dbReference>
<accession>A0A833RAZ6</accession>
<dbReference type="InterPro" id="IPR031315">
    <property type="entry name" value="LNS2/PITP"/>
</dbReference>
<dbReference type="InterPro" id="IPR031703">
    <property type="entry name" value="Lipin_mid"/>
</dbReference>
<evidence type="ECO:0000313" key="7">
    <source>
        <dbReference type="EMBL" id="KAF3338057.1"/>
    </source>
</evidence>
<keyword evidence="4" id="KW-0378">Hydrolase</keyword>
<evidence type="ECO:0000256" key="1">
    <source>
        <dbReference type="ARBA" id="ARBA00001946"/>
    </source>
</evidence>
<evidence type="ECO:0000256" key="5">
    <source>
        <dbReference type="SAM" id="MobiDB-lite"/>
    </source>
</evidence>
<organism evidence="7 8">
    <name type="scientific">Carex littledalei</name>
    <dbReference type="NCBI Taxonomy" id="544730"/>
    <lineage>
        <taxon>Eukaryota</taxon>
        <taxon>Viridiplantae</taxon>
        <taxon>Streptophyta</taxon>
        <taxon>Embryophyta</taxon>
        <taxon>Tracheophyta</taxon>
        <taxon>Spermatophyta</taxon>
        <taxon>Magnoliopsida</taxon>
        <taxon>Liliopsida</taxon>
        <taxon>Poales</taxon>
        <taxon>Cyperaceae</taxon>
        <taxon>Cyperoideae</taxon>
        <taxon>Cariceae</taxon>
        <taxon>Carex</taxon>
        <taxon>Carex subgen. Euthyceras</taxon>
    </lineage>
</organism>
<name>A0A833RAZ6_9POAL</name>
<dbReference type="Pfam" id="PF08235">
    <property type="entry name" value="LNS2"/>
    <property type="match status" value="1"/>
</dbReference>
<dbReference type="SUPFAM" id="SSF56784">
    <property type="entry name" value="HAD-like"/>
    <property type="match status" value="1"/>
</dbReference>
<evidence type="ECO:0000256" key="3">
    <source>
        <dbReference type="ARBA" id="ARBA00012638"/>
    </source>
</evidence>
<evidence type="ECO:0000256" key="2">
    <source>
        <dbReference type="ARBA" id="ARBA00005476"/>
    </source>
</evidence>
<feature type="region of interest" description="Disordered" evidence="5">
    <location>
        <begin position="890"/>
        <end position="913"/>
    </location>
</feature>
<protein>
    <recommendedName>
        <fullName evidence="3">phosphatidate phosphatase</fullName>
        <ecNumber evidence="3">3.1.3.4</ecNumber>
    </recommendedName>
</protein>
<dbReference type="OrthoDB" id="4567at2759"/>
<dbReference type="EC" id="3.1.3.4" evidence="3"/>
<evidence type="ECO:0000256" key="4">
    <source>
        <dbReference type="ARBA" id="ARBA00022801"/>
    </source>
</evidence>
<feature type="domain" description="LNS2/PITP" evidence="6">
    <location>
        <begin position="1202"/>
        <end position="1358"/>
    </location>
</feature>
<dbReference type="EMBL" id="SWLB01000006">
    <property type="protein sequence ID" value="KAF3338057.1"/>
    <property type="molecule type" value="Genomic_DNA"/>
</dbReference>
<dbReference type="PANTHER" id="PTHR12181">
    <property type="entry name" value="LIPIN"/>
    <property type="match status" value="1"/>
</dbReference>
<dbReference type="Proteomes" id="UP000623129">
    <property type="component" value="Unassembled WGS sequence"/>
</dbReference>
<feature type="region of interest" description="Disordered" evidence="5">
    <location>
        <begin position="963"/>
        <end position="992"/>
    </location>
</feature>